<evidence type="ECO:0000313" key="7">
    <source>
        <dbReference type="EMBL" id="SFN05615.1"/>
    </source>
</evidence>
<comment type="catalytic activity">
    <reaction evidence="1">
        <text>Hydrolysis of terminal non-reducing N-acetyl-D-hexosamine residues in N-acetyl-beta-D-hexosaminides.</text>
        <dbReference type="EC" id="3.2.1.52"/>
    </reaction>
</comment>
<keyword evidence="5" id="KW-0326">Glycosidase</keyword>
<dbReference type="OrthoDB" id="9786661at2"/>
<evidence type="ECO:0000256" key="4">
    <source>
        <dbReference type="ARBA" id="ARBA00022801"/>
    </source>
</evidence>
<dbReference type="Pfam" id="PF00933">
    <property type="entry name" value="Glyco_hydro_3"/>
    <property type="match status" value="1"/>
</dbReference>
<keyword evidence="8" id="KW-1185">Reference proteome</keyword>
<dbReference type="InterPro" id="IPR017853">
    <property type="entry name" value="GH"/>
</dbReference>
<organism evidence="7 8">
    <name type="scientific">Dokdonella immobilis</name>
    <dbReference type="NCBI Taxonomy" id="578942"/>
    <lineage>
        <taxon>Bacteria</taxon>
        <taxon>Pseudomonadati</taxon>
        <taxon>Pseudomonadota</taxon>
        <taxon>Gammaproteobacteria</taxon>
        <taxon>Lysobacterales</taxon>
        <taxon>Rhodanobacteraceae</taxon>
        <taxon>Dokdonella</taxon>
    </lineage>
</organism>
<dbReference type="EC" id="3.2.1.52" evidence="3"/>
<evidence type="ECO:0000256" key="1">
    <source>
        <dbReference type="ARBA" id="ARBA00001231"/>
    </source>
</evidence>
<evidence type="ECO:0000256" key="3">
    <source>
        <dbReference type="ARBA" id="ARBA00012663"/>
    </source>
</evidence>
<evidence type="ECO:0000256" key="2">
    <source>
        <dbReference type="ARBA" id="ARBA00005336"/>
    </source>
</evidence>
<dbReference type="RefSeq" id="WP_092404862.1">
    <property type="nucleotide sequence ID" value="NZ_FOVF01000003.1"/>
</dbReference>
<dbReference type="PANTHER" id="PTHR30480">
    <property type="entry name" value="BETA-HEXOSAMINIDASE-RELATED"/>
    <property type="match status" value="1"/>
</dbReference>
<name>A0A1I4VWM8_9GAMM</name>
<keyword evidence="4" id="KW-0378">Hydrolase</keyword>
<proteinExistence type="inferred from homology"/>
<dbReference type="GO" id="GO:0005975">
    <property type="term" value="P:carbohydrate metabolic process"/>
    <property type="evidence" value="ECO:0007669"/>
    <property type="project" value="InterPro"/>
</dbReference>
<dbReference type="Gene3D" id="3.20.20.300">
    <property type="entry name" value="Glycoside hydrolase, family 3, N-terminal domain"/>
    <property type="match status" value="1"/>
</dbReference>
<dbReference type="InterPro" id="IPR036962">
    <property type="entry name" value="Glyco_hydro_3_N_sf"/>
</dbReference>
<dbReference type="Proteomes" id="UP000198575">
    <property type="component" value="Unassembled WGS sequence"/>
</dbReference>
<dbReference type="PANTHER" id="PTHR30480:SF13">
    <property type="entry name" value="BETA-HEXOSAMINIDASE"/>
    <property type="match status" value="1"/>
</dbReference>
<reference evidence="7 8" key="1">
    <citation type="submission" date="2016-10" db="EMBL/GenBank/DDBJ databases">
        <authorList>
            <person name="de Groot N.N."/>
        </authorList>
    </citation>
    <scope>NUCLEOTIDE SEQUENCE [LARGE SCALE GENOMIC DNA]</scope>
    <source>
        <strain evidence="7 8">CGMCC 1.7659</strain>
    </source>
</reference>
<dbReference type="EMBL" id="FOVF01000003">
    <property type="protein sequence ID" value="SFN05615.1"/>
    <property type="molecule type" value="Genomic_DNA"/>
</dbReference>
<sequence length="339" mass="36447">MLIIGIPGKTLSDEDRVWLSAPQVSGVILFTRNFSNRDQVTSLIDDIRMERPDDPFLICVDQEGGPVQRFREGFTRLPALSRLGELYARDAKRALALAEDHGWLMASEMRAIDIDLSFAPVADLACGNLAIGDRAFHADPAIASDLVQAYARGMHLAGMAVTLKHFPGHGSVVADTHFDVAADARILDDLRSRDLVPFIDGIAAGAEAVMMAHVTYPEIDTFAAGYSRIWIGEILRKEIGFAGIVIGDDIGMAAAESIGGIPERIEAHLAAGCDLVLACSPSIVDEAVTASTHLPVCDPARVESLRGAVAPTWEALVDNPKRDKVMARLAELCPEPSSK</sequence>
<evidence type="ECO:0000313" key="8">
    <source>
        <dbReference type="Proteomes" id="UP000198575"/>
    </source>
</evidence>
<protein>
    <recommendedName>
        <fullName evidence="3">beta-N-acetylhexosaminidase</fullName>
        <ecNumber evidence="3">3.2.1.52</ecNumber>
    </recommendedName>
</protein>
<accession>A0A1I4VWM8</accession>
<dbReference type="NCBIfam" id="NF003740">
    <property type="entry name" value="PRK05337.1"/>
    <property type="match status" value="1"/>
</dbReference>
<dbReference type="GO" id="GO:0004563">
    <property type="term" value="F:beta-N-acetylhexosaminidase activity"/>
    <property type="evidence" value="ECO:0007669"/>
    <property type="project" value="UniProtKB-EC"/>
</dbReference>
<dbReference type="SUPFAM" id="SSF51445">
    <property type="entry name" value="(Trans)glycosidases"/>
    <property type="match status" value="1"/>
</dbReference>
<evidence type="ECO:0000256" key="5">
    <source>
        <dbReference type="ARBA" id="ARBA00023295"/>
    </source>
</evidence>
<feature type="domain" description="Glycoside hydrolase family 3 N-terminal" evidence="6">
    <location>
        <begin position="11"/>
        <end position="283"/>
    </location>
</feature>
<comment type="similarity">
    <text evidence="2">Belongs to the glycosyl hydrolase 3 family.</text>
</comment>
<evidence type="ECO:0000259" key="6">
    <source>
        <dbReference type="Pfam" id="PF00933"/>
    </source>
</evidence>
<dbReference type="GO" id="GO:0009254">
    <property type="term" value="P:peptidoglycan turnover"/>
    <property type="evidence" value="ECO:0007669"/>
    <property type="project" value="TreeGrafter"/>
</dbReference>
<dbReference type="InterPro" id="IPR050226">
    <property type="entry name" value="NagZ_Beta-hexosaminidase"/>
</dbReference>
<dbReference type="InterPro" id="IPR001764">
    <property type="entry name" value="Glyco_hydro_3_N"/>
</dbReference>
<dbReference type="AlphaFoldDB" id="A0A1I4VWM8"/>
<dbReference type="STRING" id="578942.SAMN05216289_103123"/>
<gene>
    <name evidence="7" type="ORF">SAMN05216289_103123</name>
</gene>